<evidence type="ECO:0008006" key="3">
    <source>
        <dbReference type="Google" id="ProtNLM"/>
    </source>
</evidence>
<gene>
    <name evidence="1" type="ORF">JL193_15880</name>
</gene>
<accession>A0ABX7STH2</accession>
<evidence type="ECO:0000313" key="1">
    <source>
        <dbReference type="EMBL" id="QTD37535.1"/>
    </source>
</evidence>
<name>A0ABX7STH2_9FLAO</name>
<keyword evidence="2" id="KW-1185">Reference proteome</keyword>
<proteinExistence type="predicted"/>
<protein>
    <recommendedName>
        <fullName evidence="3">DUF4369 domain-containing protein</fullName>
    </recommendedName>
</protein>
<reference evidence="1 2" key="1">
    <citation type="submission" date="2021-03" db="EMBL/GenBank/DDBJ databases">
        <title>Complete genome of Polaribacter_sp.G4M1.</title>
        <authorList>
            <person name="Jeong S.W."/>
            <person name="Bae J.W."/>
        </authorList>
    </citation>
    <scope>NUCLEOTIDE SEQUENCE [LARGE SCALE GENOMIC DNA]</scope>
    <source>
        <strain evidence="1 2">G4M1</strain>
    </source>
</reference>
<dbReference type="Proteomes" id="UP000663935">
    <property type="component" value="Chromosome"/>
</dbReference>
<organism evidence="1 2">
    <name type="scientific">Polaribacter batillariae</name>
    <dbReference type="NCBI Taxonomy" id="2808900"/>
    <lineage>
        <taxon>Bacteria</taxon>
        <taxon>Pseudomonadati</taxon>
        <taxon>Bacteroidota</taxon>
        <taxon>Flavobacteriia</taxon>
        <taxon>Flavobacteriales</taxon>
        <taxon>Flavobacteriaceae</taxon>
    </lineage>
</organism>
<dbReference type="RefSeq" id="WP_207971703.1">
    <property type="nucleotide sequence ID" value="NZ_CP071795.1"/>
</dbReference>
<dbReference type="EMBL" id="CP071795">
    <property type="protein sequence ID" value="QTD37535.1"/>
    <property type="molecule type" value="Genomic_DNA"/>
</dbReference>
<sequence>MKKIITFLILIISLNLFSQQDISIKGKLFFSDDFYKTFPNLLVKIDSSSEFIQIKEDGNFEIKTPIKKESYQLFFYYGNIKFKEFDYEFEWTKRKKAKSISLAEKCEVNKFIARNDYKKKKLKIFIFNENENEKLKKKDKRIQKRASFEYIKIPLNKMINYDCYLDYNEWVYTIFNHTTKRKYLDKLRKDVIGYFHRYSHR</sequence>
<evidence type="ECO:0000313" key="2">
    <source>
        <dbReference type="Proteomes" id="UP000663935"/>
    </source>
</evidence>